<dbReference type="EMBL" id="VTEV01000004">
    <property type="protein sequence ID" value="TYS68059.1"/>
    <property type="molecule type" value="Genomic_DNA"/>
</dbReference>
<protein>
    <submittedName>
        <fullName evidence="1">XkdX family protein</fullName>
    </submittedName>
</protein>
<organism evidence="1 2">
    <name type="scientific">Sutcliffiella horikoshii</name>
    <dbReference type="NCBI Taxonomy" id="79883"/>
    <lineage>
        <taxon>Bacteria</taxon>
        <taxon>Bacillati</taxon>
        <taxon>Bacillota</taxon>
        <taxon>Bacilli</taxon>
        <taxon>Bacillales</taxon>
        <taxon>Bacillaceae</taxon>
        <taxon>Sutcliffiella</taxon>
    </lineage>
</organism>
<evidence type="ECO:0000313" key="2">
    <source>
        <dbReference type="Proteomes" id="UP000322524"/>
    </source>
</evidence>
<accession>A0A5D4SYM7</accession>
<comment type="caution">
    <text evidence="1">The sequence shown here is derived from an EMBL/GenBank/DDBJ whole genome shotgun (WGS) entry which is preliminary data.</text>
</comment>
<dbReference type="Pfam" id="PF09693">
    <property type="entry name" value="Phage_XkdX"/>
    <property type="match status" value="1"/>
</dbReference>
<proteinExistence type="predicted"/>
<dbReference type="Proteomes" id="UP000322524">
    <property type="component" value="Unassembled WGS sequence"/>
</dbReference>
<dbReference type="AlphaFoldDB" id="A0A5D4SYM7"/>
<dbReference type="Gene3D" id="1.10.10.1530">
    <property type="match status" value="1"/>
</dbReference>
<evidence type="ECO:0000313" key="1">
    <source>
        <dbReference type="EMBL" id="TYS68059.1"/>
    </source>
</evidence>
<name>A0A5D4SYM7_9BACI</name>
<gene>
    <name evidence="1" type="ORF">FZC76_09890</name>
</gene>
<dbReference type="OrthoDB" id="2895545at2"/>
<sequence>MYDFLLRMWKEKRVDEERLQSYVVKGFITQEEYDQITATPQEV</sequence>
<dbReference type="InterPro" id="IPR010022">
    <property type="entry name" value="XkdX"/>
</dbReference>
<reference evidence="1 2" key="1">
    <citation type="submission" date="2019-08" db="EMBL/GenBank/DDBJ databases">
        <title>Bacillus genomes from the desert of Cuatro Cienegas, Coahuila.</title>
        <authorList>
            <person name="Olmedo-Alvarez G."/>
        </authorList>
    </citation>
    <scope>NUCLEOTIDE SEQUENCE [LARGE SCALE GENOMIC DNA]</scope>
    <source>
        <strain evidence="1 2">CH28_1T</strain>
    </source>
</reference>